<dbReference type="GO" id="GO:0009252">
    <property type="term" value="P:peptidoglycan biosynthetic process"/>
    <property type="evidence" value="ECO:0007669"/>
    <property type="project" value="UniProtKB-UniPathway"/>
</dbReference>
<dbReference type="PANTHER" id="PTHR41533">
    <property type="entry name" value="L,D-TRANSPEPTIDASE HI_1667-RELATED"/>
    <property type="match status" value="1"/>
</dbReference>
<dbReference type="GO" id="GO:0008360">
    <property type="term" value="P:regulation of cell shape"/>
    <property type="evidence" value="ECO:0007669"/>
    <property type="project" value="UniProtKB-UniRule"/>
</dbReference>
<dbReference type="Gene3D" id="1.10.101.10">
    <property type="entry name" value="PGBD-like superfamily/PGBD"/>
    <property type="match status" value="1"/>
</dbReference>
<evidence type="ECO:0000256" key="2">
    <source>
        <dbReference type="ARBA" id="ARBA00005992"/>
    </source>
</evidence>
<comment type="similarity">
    <text evidence="2">Belongs to the YkuD family.</text>
</comment>
<dbReference type="InterPro" id="IPR045380">
    <property type="entry name" value="LD_TPept_scaffold_dom"/>
</dbReference>
<accession>A0A179DN46</accession>
<evidence type="ECO:0000313" key="9">
    <source>
        <dbReference type="EMBL" id="OAQ42298.1"/>
    </source>
</evidence>
<reference evidence="9 10" key="1">
    <citation type="submission" date="2016-04" db="EMBL/GenBank/DDBJ databases">
        <authorList>
            <person name="Evans L.H."/>
            <person name="Alamgir A."/>
            <person name="Owens N."/>
            <person name="Weber N.D."/>
            <person name="Virtaneva K."/>
            <person name="Barbian K."/>
            <person name="Babar A."/>
            <person name="Rosenke K."/>
        </authorList>
    </citation>
    <scope>NUCLEOTIDE SEQUENCE [LARGE SCALE GENOMIC DNA]</scope>
    <source>
        <strain evidence="9 10">CCM 8644</strain>
    </source>
</reference>
<dbReference type="PANTHER" id="PTHR41533:SF2">
    <property type="entry name" value="BLR7131 PROTEIN"/>
    <property type="match status" value="1"/>
</dbReference>
<protein>
    <recommendedName>
        <fullName evidence="8">L,D-TPase catalytic domain-containing protein</fullName>
    </recommendedName>
</protein>
<dbReference type="PROSITE" id="PS52029">
    <property type="entry name" value="LD_TPASE"/>
    <property type="match status" value="1"/>
</dbReference>
<dbReference type="InterPro" id="IPR052905">
    <property type="entry name" value="LD-transpeptidase_YkuD-like"/>
</dbReference>
<comment type="caution">
    <text evidence="9">The sequence shown here is derived from an EMBL/GenBank/DDBJ whole genome shotgun (WGS) entry which is preliminary data.</text>
</comment>
<feature type="active site" description="Proton donor/acceptor" evidence="7">
    <location>
        <position position="439"/>
    </location>
</feature>
<keyword evidence="3" id="KW-0808">Transferase</keyword>
<name>A0A179DN46_9SPHI</name>
<evidence type="ECO:0000256" key="3">
    <source>
        <dbReference type="ARBA" id="ARBA00022679"/>
    </source>
</evidence>
<dbReference type="EMBL" id="LWHJ01000011">
    <property type="protein sequence ID" value="OAQ42298.1"/>
    <property type="molecule type" value="Genomic_DNA"/>
</dbReference>
<evidence type="ECO:0000256" key="7">
    <source>
        <dbReference type="PROSITE-ProRule" id="PRU01373"/>
    </source>
</evidence>
<dbReference type="GO" id="GO:0016740">
    <property type="term" value="F:transferase activity"/>
    <property type="evidence" value="ECO:0007669"/>
    <property type="project" value="UniProtKB-KW"/>
</dbReference>
<comment type="pathway">
    <text evidence="1 7">Cell wall biogenesis; peptidoglycan biosynthesis.</text>
</comment>
<dbReference type="GO" id="GO:0071555">
    <property type="term" value="P:cell wall organization"/>
    <property type="evidence" value="ECO:0007669"/>
    <property type="project" value="UniProtKB-UniRule"/>
</dbReference>
<dbReference type="InterPro" id="IPR036366">
    <property type="entry name" value="PGBDSf"/>
</dbReference>
<evidence type="ECO:0000259" key="8">
    <source>
        <dbReference type="PROSITE" id="PS52029"/>
    </source>
</evidence>
<dbReference type="InterPro" id="IPR005490">
    <property type="entry name" value="LD_TPept_cat_dom"/>
</dbReference>
<keyword evidence="4 7" id="KW-0133">Cell shape</keyword>
<dbReference type="SUPFAM" id="SSF47090">
    <property type="entry name" value="PGBD-like"/>
    <property type="match status" value="1"/>
</dbReference>
<dbReference type="CDD" id="cd16913">
    <property type="entry name" value="YkuD_like"/>
    <property type="match status" value="1"/>
</dbReference>
<evidence type="ECO:0000256" key="6">
    <source>
        <dbReference type="ARBA" id="ARBA00023316"/>
    </source>
</evidence>
<dbReference type="SUPFAM" id="SSF141523">
    <property type="entry name" value="L,D-transpeptidase catalytic domain-like"/>
    <property type="match status" value="1"/>
</dbReference>
<evidence type="ECO:0000256" key="4">
    <source>
        <dbReference type="ARBA" id="ARBA00022960"/>
    </source>
</evidence>
<evidence type="ECO:0000313" key="10">
    <source>
        <dbReference type="Proteomes" id="UP000078459"/>
    </source>
</evidence>
<dbReference type="Proteomes" id="UP000078459">
    <property type="component" value="Unassembled WGS sequence"/>
</dbReference>
<evidence type="ECO:0000256" key="1">
    <source>
        <dbReference type="ARBA" id="ARBA00004752"/>
    </source>
</evidence>
<dbReference type="Pfam" id="PF01471">
    <property type="entry name" value="PG_binding_1"/>
    <property type="match status" value="1"/>
</dbReference>
<dbReference type="STRING" id="1826909.A5893_04080"/>
<dbReference type="InterPro" id="IPR038063">
    <property type="entry name" value="Transpep_catalytic_dom"/>
</dbReference>
<dbReference type="InterPro" id="IPR002477">
    <property type="entry name" value="Peptidoglycan-bd-like"/>
</dbReference>
<feature type="active site" description="Nucleophile" evidence="7">
    <location>
        <position position="458"/>
    </location>
</feature>
<keyword evidence="10" id="KW-1185">Reference proteome</keyword>
<dbReference type="RefSeq" id="WP_068821326.1">
    <property type="nucleotide sequence ID" value="NZ_LWHJ01000011.1"/>
</dbReference>
<proteinExistence type="inferred from homology"/>
<organism evidence="9 10">
    <name type="scientific">Pedobacter psychrophilus</name>
    <dbReference type="NCBI Taxonomy" id="1826909"/>
    <lineage>
        <taxon>Bacteria</taxon>
        <taxon>Pseudomonadati</taxon>
        <taxon>Bacteroidota</taxon>
        <taxon>Sphingobacteriia</taxon>
        <taxon>Sphingobacteriales</taxon>
        <taxon>Sphingobacteriaceae</taxon>
        <taxon>Pedobacter</taxon>
    </lineage>
</organism>
<keyword evidence="6 7" id="KW-0961">Cell wall biogenesis/degradation</keyword>
<sequence length="538" mass="62388">MNNFPIKYFLVLVLAGMALYSCGQPYKSDEILTKNAQLWDESIKGSFVENSKLIIDSTEIIDFFKHYSQLKTVEKDVLSFYSSRDYAYAWFDNGKPIEQAGNLFNRIINLESEGIYSKVPYQDKLDSLFNLSGTETKPSILLELMLTADYFIFSKLSWEGMDQSVSESLKWHLPRKKVNYEQYLDSILDNHNSEKTIKEPVYRQYELLRAFLKKYKVLERQQSWPNIKFIKNGTQPGDSSTIISSIKKRLYLLNDFHGDTTNTVFDENLSQSIKIYQQRNGINPDGKINKETINTLNIPLKNLIKQIIVNMERNRWLPIAKYEDVLAVNIPDFKLHVFHLDSLLWSCKVVVGKTTRPTTVFYGDLKYVVFSPYWNIPESITKNEIVPQMRKNANYLKNHAMEIIGYSNGLPTVRQKPGPDNALGLVKFLFPNSYNIYLHDTPAKSLFGETSRTFSHGCIRVEEPVKLANFLLQYQIDWTPEKINLAMHNGREINVSLTKKVPVFIAYFTAFVGKDQKLNFRKDIYNLDKHLADMLLLD</sequence>
<dbReference type="UniPathway" id="UPA00219"/>
<reference evidence="9 10" key="2">
    <citation type="submission" date="2016-06" db="EMBL/GenBank/DDBJ databases">
        <title>Pedobacter psychrophilus sp. nov., isolated from Antarctic fragmentary rock.</title>
        <authorList>
            <person name="Svec P."/>
        </authorList>
    </citation>
    <scope>NUCLEOTIDE SEQUENCE [LARGE SCALE GENOMIC DNA]</scope>
    <source>
        <strain evidence="9 10">CCM 8644</strain>
    </source>
</reference>
<dbReference type="Gene3D" id="2.40.440.10">
    <property type="entry name" value="L,D-transpeptidase catalytic domain-like"/>
    <property type="match status" value="1"/>
</dbReference>
<dbReference type="Pfam" id="PF03734">
    <property type="entry name" value="YkuD"/>
    <property type="match status" value="1"/>
</dbReference>
<dbReference type="AlphaFoldDB" id="A0A179DN46"/>
<feature type="domain" description="L,D-TPase catalytic" evidence="8">
    <location>
        <begin position="324"/>
        <end position="496"/>
    </location>
</feature>
<evidence type="ECO:0000256" key="5">
    <source>
        <dbReference type="ARBA" id="ARBA00022984"/>
    </source>
</evidence>
<gene>
    <name evidence="9" type="ORF">A5893_04080</name>
</gene>
<dbReference type="InterPro" id="IPR036365">
    <property type="entry name" value="PGBD-like_sf"/>
</dbReference>
<keyword evidence="5 7" id="KW-0573">Peptidoglycan synthesis</keyword>
<dbReference type="PROSITE" id="PS51257">
    <property type="entry name" value="PROKAR_LIPOPROTEIN"/>
    <property type="match status" value="1"/>
</dbReference>
<dbReference type="GO" id="GO:0004180">
    <property type="term" value="F:carboxypeptidase activity"/>
    <property type="evidence" value="ECO:0007669"/>
    <property type="project" value="UniProtKB-ARBA"/>
</dbReference>
<dbReference type="OrthoDB" id="9778545at2"/>
<dbReference type="Pfam" id="PF20142">
    <property type="entry name" value="Scaffold"/>
    <property type="match status" value="1"/>
</dbReference>